<dbReference type="RefSeq" id="WP_311339556.1">
    <property type="nucleotide sequence ID" value="NZ_JAVRHS010000001.1"/>
</dbReference>
<dbReference type="GO" id="GO:0006508">
    <property type="term" value="P:proteolysis"/>
    <property type="evidence" value="ECO:0007669"/>
    <property type="project" value="UniProtKB-KW"/>
</dbReference>
<gene>
    <name evidence="2" type="ORF">RM533_02260</name>
</gene>
<keyword evidence="1" id="KW-1133">Transmembrane helix</keyword>
<keyword evidence="2" id="KW-0378">Hydrolase</keyword>
<feature type="transmembrane region" description="Helical" evidence="1">
    <location>
        <begin position="52"/>
        <end position="72"/>
    </location>
</feature>
<dbReference type="Gene3D" id="2.40.70.10">
    <property type="entry name" value="Acid Proteases"/>
    <property type="match status" value="1"/>
</dbReference>
<protein>
    <submittedName>
        <fullName evidence="2">TIGR02281 family clan AA aspartic protease</fullName>
        <ecNumber evidence="2">3.4.23.-</ecNumber>
    </submittedName>
</protein>
<dbReference type="InterPro" id="IPR011969">
    <property type="entry name" value="Clan_AA_Asp_peptidase_C"/>
</dbReference>
<evidence type="ECO:0000256" key="1">
    <source>
        <dbReference type="SAM" id="Phobius"/>
    </source>
</evidence>
<dbReference type="InterPro" id="IPR001969">
    <property type="entry name" value="Aspartic_peptidase_AS"/>
</dbReference>
<dbReference type="GO" id="GO:0008233">
    <property type="term" value="F:peptidase activity"/>
    <property type="evidence" value="ECO:0007669"/>
    <property type="project" value="UniProtKB-KW"/>
</dbReference>
<organism evidence="2 3">
    <name type="scientific">Croceicoccus esteveae</name>
    <dbReference type="NCBI Taxonomy" id="3075597"/>
    <lineage>
        <taxon>Bacteria</taxon>
        <taxon>Pseudomonadati</taxon>
        <taxon>Pseudomonadota</taxon>
        <taxon>Alphaproteobacteria</taxon>
        <taxon>Sphingomonadales</taxon>
        <taxon>Erythrobacteraceae</taxon>
        <taxon>Croceicoccus</taxon>
    </lineage>
</organism>
<reference evidence="2 3" key="1">
    <citation type="submission" date="2023-09" db="EMBL/GenBank/DDBJ databases">
        <authorList>
            <person name="Rey-Velasco X."/>
        </authorList>
    </citation>
    <scope>NUCLEOTIDE SEQUENCE [LARGE SCALE GENOMIC DNA]</scope>
    <source>
        <strain evidence="2 3">F390</strain>
    </source>
</reference>
<keyword evidence="1" id="KW-0812">Transmembrane</keyword>
<evidence type="ECO:0000313" key="2">
    <source>
        <dbReference type="EMBL" id="MDT0575004.1"/>
    </source>
</evidence>
<dbReference type="EMBL" id="JAVRHS010000001">
    <property type="protein sequence ID" value="MDT0575004.1"/>
    <property type="molecule type" value="Genomic_DNA"/>
</dbReference>
<keyword evidence="2" id="KW-0645">Protease</keyword>
<dbReference type="EC" id="3.4.23.-" evidence="2"/>
<sequence length="222" mass="22946">MDLSFIPFERLPFGAVLAAQPLLALALLAIALSIIGGVVGRIAPAPGAAMRMMGSLGLAGVLVLTIVDVARLNPELDLALPQLGLPKQIVEGDETRVPLGRDGHYWLEATVNGHPERFLVDTGASLTAIAPETALAGGIAKASLRGTIALRTANGAAPAQLASIGELRAGNIVARDLDAVVAPSMQGMNVIGMNFLSRLDSWRVEDGVLILVPHHPQPAATG</sequence>
<keyword evidence="3" id="KW-1185">Reference proteome</keyword>
<dbReference type="Pfam" id="PF13975">
    <property type="entry name" value="gag-asp_proteas"/>
    <property type="match status" value="1"/>
</dbReference>
<dbReference type="SUPFAM" id="SSF50630">
    <property type="entry name" value="Acid proteases"/>
    <property type="match status" value="1"/>
</dbReference>
<keyword evidence="1" id="KW-0472">Membrane</keyword>
<dbReference type="Proteomes" id="UP001259803">
    <property type="component" value="Unassembled WGS sequence"/>
</dbReference>
<feature type="transmembrane region" description="Helical" evidence="1">
    <location>
        <begin position="20"/>
        <end position="40"/>
    </location>
</feature>
<proteinExistence type="predicted"/>
<dbReference type="InterPro" id="IPR021109">
    <property type="entry name" value="Peptidase_aspartic_dom_sf"/>
</dbReference>
<dbReference type="PROSITE" id="PS00141">
    <property type="entry name" value="ASP_PROTEASE"/>
    <property type="match status" value="1"/>
</dbReference>
<evidence type="ECO:0000313" key="3">
    <source>
        <dbReference type="Proteomes" id="UP001259803"/>
    </source>
</evidence>
<comment type="caution">
    <text evidence="2">The sequence shown here is derived from an EMBL/GenBank/DDBJ whole genome shotgun (WGS) entry which is preliminary data.</text>
</comment>
<dbReference type="CDD" id="cd05483">
    <property type="entry name" value="retropepsin_like_bacteria"/>
    <property type="match status" value="1"/>
</dbReference>
<dbReference type="InterPro" id="IPR034122">
    <property type="entry name" value="Retropepsin-like_bacterial"/>
</dbReference>
<accession>A0ABU2ZEH2</accession>
<dbReference type="NCBIfam" id="TIGR02281">
    <property type="entry name" value="clan_AA_DTGA"/>
    <property type="match status" value="1"/>
</dbReference>
<name>A0ABU2ZEH2_9SPHN</name>